<evidence type="ECO:0000313" key="3">
    <source>
        <dbReference type="Proteomes" id="UP000602124"/>
    </source>
</evidence>
<dbReference type="PANTHER" id="PTHR42850">
    <property type="entry name" value="METALLOPHOSPHOESTERASE"/>
    <property type="match status" value="1"/>
</dbReference>
<dbReference type="InterPro" id="IPR029052">
    <property type="entry name" value="Metallo-depent_PP-like"/>
</dbReference>
<dbReference type="PANTHER" id="PTHR42850:SF4">
    <property type="entry name" value="ZINC-DEPENDENT ENDOPOLYPHOSPHATASE"/>
    <property type="match status" value="1"/>
</dbReference>
<proteinExistence type="predicted"/>
<dbReference type="Pfam" id="PF00149">
    <property type="entry name" value="Metallophos"/>
    <property type="match status" value="1"/>
</dbReference>
<evidence type="ECO:0000313" key="2">
    <source>
        <dbReference type="EMBL" id="MBJ3783120.1"/>
    </source>
</evidence>
<comment type="caution">
    <text evidence="2">The sequence shown here is derived from an EMBL/GenBank/DDBJ whole genome shotgun (WGS) entry which is preliminary data.</text>
</comment>
<feature type="domain" description="Calcineurin-like phosphoesterase" evidence="1">
    <location>
        <begin position="10"/>
        <end position="199"/>
    </location>
</feature>
<reference evidence="2" key="1">
    <citation type="submission" date="2020-12" db="EMBL/GenBank/DDBJ databases">
        <title>Devosia sp. MSA67 isolated from Mo River.</title>
        <authorList>
            <person name="Ma F."/>
            <person name="Zi Z."/>
        </authorList>
    </citation>
    <scope>NUCLEOTIDE SEQUENCE</scope>
    <source>
        <strain evidence="2">MSA67</strain>
    </source>
</reference>
<dbReference type="InterPro" id="IPR050126">
    <property type="entry name" value="Ap4A_hydrolase"/>
</dbReference>
<evidence type="ECO:0000259" key="1">
    <source>
        <dbReference type="Pfam" id="PF00149"/>
    </source>
</evidence>
<dbReference type="EMBL" id="JAEKMH010000001">
    <property type="protein sequence ID" value="MBJ3783120.1"/>
    <property type="molecule type" value="Genomic_DNA"/>
</dbReference>
<protein>
    <submittedName>
        <fullName evidence="2">Serine/threonine protein phosphatase</fullName>
    </submittedName>
</protein>
<name>A0A934MJI9_9HYPH</name>
<dbReference type="Gene3D" id="3.60.21.10">
    <property type="match status" value="1"/>
</dbReference>
<dbReference type="SUPFAM" id="SSF56300">
    <property type="entry name" value="Metallo-dependent phosphatases"/>
    <property type="match status" value="1"/>
</dbReference>
<sequence length="240" mass="25941">MAADSWPAAIYAIGDVHGCLAQVRELERLIAEDAKSIPGEKWMVYLGDYIDRGPDSAGVLDKLLSTPPAGFRRICLVGNHEVMALAFLRNPQADADWLKFGGLEFLHSYQLSTAALVGGSARSRLAVIESHIPSEHISFLKSLPLSLTVPGYTFVHAGLRSGISLEQQRESDLLWIRDEFFEAAPQPGLTVVHGHTPAPEPVVAAGRICIDTGAFATGILTALRLIPGEAPLFLQTHNAR</sequence>
<dbReference type="Proteomes" id="UP000602124">
    <property type="component" value="Unassembled WGS sequence"/>
</dbReference>
<dbReference type="GO" id="GO:0005737">
    <property type="term" value="C:cytoplasm"/>
    <property type="evidence" value="ECO:0007669"/>
    <property type="project" value="TreeGrafter"/>
</dbReference>
<dbReference type="RefSeq" id="WP_198874374.1">
    <property type="nucleotide sequence ID" value="NZ_JAEKMH010000001.1"/>
</dbReference>
<organism evidence="2 3">
    <name type="scientific">Devosia sediminis</name>
    <dbReference type="NCBI Taxonomy" id="2798801"/>
    <lineage>
        <taxon>Bacteria</taxon>
        <taxon>Pseudomonadati</taxon>
        <taxon>Pseudomonadota</taxon>
        <taxon>Alphaproteobacteria</taxon>
        <taxon>Hyphomicrobiales</taxon>
        <taxon>Devosiaceae</taxon>
        <taxon>Devosia</taxon>
    </lineage>
</organism>
<dbReference type="InterPro" id="IPR004843">
    <property type="entry name" value="Calcineurin-like_PHP"/>
</dbReference>
<dbReference type="GO" id="GO:0008803">
    <property type="term" value="F:bis(5'-nucleosyl)-tetraphosphatase (symmetrical) activity"/>
    <property type="evidence" value="ECO:0007669"/>
    <property type="project" value="TreeGrafter"/>
</dbReference>
<dbReference type="AlphaFoldDB" id="A0A934MJI9"/>
<gene>
    <name evidence="2" type="ORF">JEQ47_00185</name>
</gene>
<keyword evidence="3" id="KW-1185">Reference proteome</keyword>
<dbReference type="CDD" id="cd00144">
    <property type="entry name" value="MPP_PPP_family"/>
    <property type="match status" value="1"/>
</dbReference>
<accession>A0A934MJI9</accession>
<dbReference type="GO" id="GO:0016791">
    <property type="term" value="F:phosphatase activity"/>
    <property type="evidence" value="ECO:0007669"/>
    <property type="project" value="TreeGrafter"/>
</dbReference>
<dbReference type="GO" id="GO:0110154">
    <property type="term" value="P:RNA decapping"/>
    <property type="evidence" value="ECO:0007669"/>
    <property type="project" value="TreeGrafter"/>
</dbReference>